<keyword evidence="3" id="KW-1185">Reference proteome</keyword>
<evidence type="ECO:0000313" key="2">
    <source>
        <dbReference type="EMBL" id="KAH8091043.1"/>
    </source>
</evidence>
<dbReference type="InterPro" id="IPR045469">
    <property type="entry name" value="Nis1"/>
</dbReference>
<evidence type="ECO:0000256" key="1">
    <source>
        <dbReference type="SAM" id="SignalP"/>
    </source>
</evidence>
<dbReference type="OrthoDB" id="2841294at2759"/>
<reference evidence="2" key="1">
    <citation type="journal article" date="2021" name="New Phytol.">
        <title>Evolutionary innovations through gain and loss of genes in the ectomycorrhizal Boletales.</title>
        <authorList>
            <person name="Wu G."/>
            <person name="Miyauchi S."/>
            <person name="Morin E."/>
            <person name="Kuo A."/>
            <person name="Drula E."/>
            <person name="Varga T."/>
            <person name="Kohler A."/>
            <person name="Feng B."/>
            <person name="Cao Y."/>
            <person name="Lipzen A."/>
            <person name="Daum C."/>
            <person name="Hundley H."/>
            <person name="Pangilinan J."/>
            <person name="Johnson J."/>
            <person name="Barry K."/>
            <person name="LaButti K."/>
            <person name="Ng V."/>
            <person name="Ahrendt S."/>
            <person name="Min B."/>
            <person name="Choi I.G."/>
            <person name="Park H."/>
            <person name="Plett J.M."/>
            <person name="Magnuson J."/>
            <person name="Spatafora J.W."/>
            <person name="Nagy L.G."/>
            <person name="Henrissat B."/>
            <person name="Grigoriev I.V."/>
            <person name="Yang Z.L."/>
            <person name="Xu J."/>
            <person name="Martin F.M."/>
        </authorList>
    </citation>
    <scope>NUCLEOTIDE SEQUENCE</scope>
    <source>
        <strain evidence="2">KKN 215</strain>
    </source>
</reference>
<proteinExistence type="predicted"/>
<gene>
    <name evidence="2" type="ORF">BXZ70DRAFT_909919</name>
</gene>
<comment type="caution">
    <text evidence="2">The sequence shown here is derived from an EMBL/GenBank/DDBJ whole genome shotgun (WGS) entry which is preliminary data.</text>
</comment>
<feature type="chain" id="PRO_5035459997" evidence="1">
    <location>
        <begin position="20"/>
        <end position="150"/>
    </location>
</feature>
<dbReference type="Proteomes" id="UP000813824">
    <property type="component" value="Unassembled WGS sequence"/>
</dbReference>
<organism evidence="2 3">
    <name type="scientific">Cristinia sonorae</name>
    <dbReference type="NCBI Taxonomy" id="1940300"/>
    <lineage>
        <taxon>Eukaryota</taxon>
        <taxon>Fungi</taxon>
        <taxon>Dikarya</taxon>
        <taxon>Basidiomycota</taxon>
        <taxon>Agaricomycotina</taxon>
        <taxon>Agaricomycetes</taxon>
        <taxon>Agaricomycetidae</taxon>
        <taxon>Agaricales</taxon>
        <taxon>Pleurotineae</taxon>
        <taxon>Stephanosporaceae</taxon>
        <taxon>Cristinia</taxon>
    </lineage>
</organism>
<name>A0A8K0UGT9_9AGAR</name>
<dbReference type="Pfam" id="PF19271">
    <property type="entry name" value="Nis1"/>
    <property type="match status" value="1"/>
</dbReference>
<feature type="signal peptide" evidence="1">
    <location>
        <begin position="1"/>
        <end position="19"/>
    </location>
</feature>
<protein>
    <submittedName>
        <fullName evidence="2">Uncharacterized protein</fullName>
    </submittedName>
</protein>
<sequence>MQMTKSLLALAALATSAFAQSIAITGPPAGTTVTAGQGFVVDIARPNTLSPSQEVAVVVALSSCGSFGGGTCDFVTPDQVLGRILYSGPYTPTHHTDSAPGSIEFYQNFTVTVPDNFAKGPASLNVAHFNLIGAGPFPSMEVKNITVIVA</sequence>
<evidence type="ECO:0000313" key="3">
    <source>
        <dbReference type="Proteomes" id="UP000813824"/>
    </source>
</evidence>
<keyword evidence="1" id="KW-0732">Signal</keyword>
<accession>A0A8K0UGT9</accession>
<dbReference type="EMBL" id="JAEVFJ010000037">
    <property type="protein sequence ID" value="KAH8091043.1"/>
    <property type="molecule type" value="Genomic_DNA"/>
</dbReference>
<dbReference type="AlphaFoldDB" id="A0A8K0UGT9"/>